<feature type="region of interest" description="Disordered" evidence="6">
    <location>
        <begin position="309"/>
        <end position="341"/>
    </location>
</feature>
<dbReference type="Pfam" id="PF02826">
    <property type="entry name" value="2-Hacid_dh_C"/>
    <property type="match status" value="1"/>
</dbReference>
<dbReference type="InterPro" id="IPR006139">
    <property type="entry name" value="D-isomer_2_OHA_DH_cat_dom"/>
</dbReference>
<dbReference type="Gene3D" id="3.40.50.720">
    <property type="entry name" value="NAD(P)-binding Rossmann-like Domain"/>
    <property type="match status" value="2"/>
</dbReference>
<evidence type="ECO:0000259" key="8">
    <source>
        <dbReference type="Pfam" id="PF02826"/>
    </source>
</evidence>
<comment type="similarity">
    <text evidence="1 5">Belongs to the D-isomer specific 2-hydroxyacid dehydrogenase family.</text>
</comment>
<keyword evidence="4" id="KW-0520">NAD</keyword>
<evidence type="ECO:0000256" key="6">
    <source>
        <dbReference type="SAM" id="MobiDB-lite"/>
    </source>
</evidence>
<dbReference type="Pfam" id="PF00389">
    <property type="entry name" value="2-Hacid_dh"/>
    <property type="match status" value="1"/>
</dbReference>
<gene>
    <name evidence="9" type="ORF">ACFPM3_17730</name>
</gene>
<keyword evidence="10" id="KW-1185">Reference proteome</keyword>
<evidence type="ECO:0000259" key="7">
    <source>
        <dbReference type="Pfam" id="PF00389"/>
    </source>
</evidence>
<name>A0ABV9XK96_9ACTN</name>
<feature type="domain" description="D-isomer specific 2-hydroxyacid dehydrogenase catalytic" evidence="7">
    <location>
        <begin position="6"/>
        <end position="305"/>
    </location>
</feature>
<evidence type="ECO:0000256" key="3">
    <source>
        <dbReference type="ARBA" id="ARBA00023002"/>
    </source>
</evidence>
<dbReference type="InterPro" id="IPR050857">
    <property type="entry name" value="D-2-hydroxyacid_DH"/>
</dbReference>
<evidence type="ECO:0000256" key="5">
    <source>
        <dbReference type="RuleBase" id="RU003719"/>
    </source>
</evidence>
<organism evidence="9 10">
    <name type="scientific">Streptomyces coeruleoprunus</name>
    <dbReference type="NCBI Taxonomy" id="285563"/>
    <lineage>
        <taxon>Bacteria</taxon>
        <taxon>Bacillati</taxon>
        <taxon>Actinomycetota</taxon>
        <taxon>Actinomycetes</taxon>
        <taxon>Kitasatosporales</taxon>
        <taxon>Streptomycetaceae</taxon>
        <taxon>Streptomyces</taxon>
    </lineage>
</organism>
<protein>
    <submittedName>
        <fullName evidence="9">Hydroxyacid dehydrogenase</fullName>
    </submittedName>
</protein>
<dbReference type="RefSeq" id="WP_345686949.1">
    <property type="nucleotide sequence ID" value="NZ_BAABIT010000001.1"/>
</dbReference>
<sequence>MPRPVVLVSDPLPDDALDLLRAACEVRRTDGGDRTRLLAAVADASVLVVRSGTRVDREVFAHAPLLKGVVRAGVGLDNVDTAAADGAGVSVANTPAANAVSVAELTVGLAVALARHIPEAAQHVRRGEWNRSAFKGGELAGRTLGVLGLGRIGRQVVRRLAAFDMTVLAHDPYVADDDCRRAGAEPVTLGELLARSDLLTVHLPRTAETEGLIGERELALAKPGLHLVNTARGGIVDEDALARALKDGRVAAAALDVFAVEPPRDSPLLGLPNVLPTPHLGAGTAEAQHRAGHEAARIALRMLESRGLLEAGGPGGTGRPAAPGRTGPERVPLAGTGARGV</sequence>
<dbReference type="SUPFAM" id="SSF51735">
    <property type="entry name" value="NAD(P)-binding Rossmann-fold domains"/>
    <property type="match status" value="1"/>
</dbReference>
<feature type="compositionally biased region" description="Low complexity" evidence="6">
    <location>
        <begin position="319"/>
        <end position="330"/>
    </location>
</feature>
<proteinExistence type="inferred from homology"/>
<dbReference type="InterPro" id="IPR029752">
    <property type="entry name" value="D-isomer_DH_CS1"/>
</dbReference>
<dbReference type="PANTHER" id="PTHR42789">
    <property type="entry name" value="D-ISOMER SPECIFIC 2-HYDROXYACID DEHYDROGENASE FAMILY PROTEIN (AFU_ORTHOLOGUE AFUA_6G10090)"/>
    <property type="match status" value="1"/>
</dbReference>
<dbReference type="SUPFAM" id="SSF52283">
    <property type="entry name" value="Formate/glycerate dehydrogenase catalytic domain-like"/>
    <property type="match status" value="1"/>
</dbReference>
<dbReference type="EMBL" id="JBHSJD010000013">
    <property type="protein sequence ID" value="MFC5023977.1"/>
    <property type="molecule type" value="Genomic_DNA"/>
</dbReference>
<evidence type="ECO:0000256" key="1">
    <source>
        <dbReference type="ARBA" id="ARBA00005854"/>
    </source>
</evidence>
<feature type="domain" description="D-isomer specific 2-hydroxyacid dehydrogenase NAD-binding" evidence="8">
    <location>
        <begin position="108"/>
        <end position="281"/>
    </location>
</feature>
<keyword evidence="2" id="KW-0028">Amino-acid biosynthesis</keyword>
<evidence type="ECO:0000313" key="10">
    <source>
        <dbReference type="Proteomes" id="UP001595829"/>
    </source>
</evidence>
<dbReference type="InterPro" id="IPR036291">
    <property type="entry name" value="NAD(P)-bd_dom_sf"/>
</dbReference>
<reference evidence="10" key="1">
    <citation type="journal article" date="2019" name="Int. J. Syst. Evol. Microbiol.">
        <title>The Global Catalogue of Microorganisms (GCM) 10K type strain sequencing project: providing services to taxonomists for standard genome sequencing and annotation.</title>
        <authorList>
            <consortium name="The Broad Institute Genomics Platform"/>
            <consortium name="The Broad Institute Genome Sequencing Center for Infectious Disease"/>
            <person name="Wu L."/>
            <person name="Ma J."/>
        </authorList>
    </citation>
    <scope>NUCLEOTIDE SEQUENCE [LARGE SCALE GENOMIC DNA]</scope>
    <source>
        <strain evidence="10">CGMCC 4.1648</strain>
    </source>
</reference>
<dbReference type="PROSITE" id="PS00065">
    <property type="entry name" value="D_2_HYDROXYACID_DH_1"/>
    <property type="match status" value="1"/>
</dbReference>
<comment type="caution">
    <text evidence="9">The sequence shown here is derived from an EMBL/GenBank/DDBJ whole genome shotgun (WGS) entry which is preliminary data.</text>
</comment>
<dbReference type="InterPro" id="IPR006140">
    <property type="entry name" value="D-isomer_DH_NAD-bd"/>
</dbReference>
<accession>A0ABV9XK96</accession>
<evidence type="ECO:0000256" key="2">
    <source>
        <dbReference type="ARBA" id="ARBA00022605"/>
    </source>
</evidence>
<keyword evidence="3 5" id="KW-0560">Oxidoreductase</keyword>
<dbReference type="PANTHER" id="PTHR42789:SF1">
    <property type="entry name" value="D-ISOMER SPECIFIC 2-HYDROXYACID DEHYDROGENASE FAMILY PROTEIN (AFU_ORTHOLOGUE AFUA_6G10090)"/>
    <property type="match status" value="1"/>
</dbReference>
<dbReference type="CDD" id="cd12173">
    <property type="entry name" value="PGDH_4"/>
    <property type="match status" value="1"/>
</dbReference>
<evidence type="ECO:0000313" key="9">
    <source>
        <dbReference type="EMBL" id="MFC5023977.1"/>
    </source>
</evidence>
<evidence type="ECO:0000256" key="4">
    <source>
        <dbReference type="ARBA" id="ARBA00023027"/>
    </source>
</evidence>
<dbReference type="Proteomes" id="UP001595829">
    <property type="component" value="Unassembled WGS sequence"/>
</dbReference>